<sequence>MRKLILSLSLLSGLLGFASADQESARHKEAFHVYLLIGQSNMAGRAAFSEEEAKPLEKVYLLNAGDNWEPARNPLNRYSTIRKGLGMQKLNPGYSFSQAIAAKNQSNRIGLVVNAKGGTKIEQWAKGTRFYKEAVRRALIATETGTLKGILWHQGESNHGKPHGYAEKLAQLVEDLREDLGNDELPFVAGQIIGPSPINQEIARLPELCPHTAVASSESLETYDRWHFDTESVKELGRRYAEAMQTLTEKP</sequence>
<dbReference type="SUPFAM" id="SSF52266">
    <property type="entry name" value="SGNH hydrolase"/>
    <property type="match status" value="1"/>
</dbReference>
<gene>
    <name evidence="4" type="ORF">DDZ13_14075</name>
</gene>
<dbReference type="PANTHER" id="PTHR31988">
    <property type="entry name" value="ESTERASE, PUTATIVE (DUF303)-RELATED"/>
    <property type="match status" value="1"/>
</dbReference>
<keyword evidence="5" id="KW-1185">Reference proteome</keyword>
<reference evidence="4 5" key="1">
    <citation type="submission" date="2018-05" db="EMBL/GenBank/DDBJ databases">
        <title>Coraliomargarita sinensis sp. nov., isolated from a marine solar saltern.</title>
        <authorList>
            <person name="Zhou L.Y."/>
        </authorList>
    </citation>
    <scope>NUCLEOTIDE SEQUENCE [LARGE SCALE GENOMIC DNA]</scope>
    <source>
        <strain evidence="4 5">WN38</strain>
    </source>
</reference>
<dbReference type="PANTHER" id="PTHR31988:SF19">
    <property type="entry name" value="9-O-ACETYL-N-ACETYLNEURAMINIC ACID DEACETYLASE-RELATED"/>
    <property type="match status" value="1"/>
</dbReference>
<dbReference type="Proteomes" id="UP000247099">
    <property type="component" value="Unassembled WGS sequence"/>
</dbReference>
<dbReference type="RefSeq" id="WP_110132095.1">
    <property type="nucleotide sequence ID" value="NZ_QHJQ01000013.1"/>
</dbReference>
<accession>A0A317ZI44</accession>
<dbReference type="Gene3D" id="3.40.50.1110">
    <property type="entry name" value="SGNH hydrolase"/>
    <property type="match status" value="1"/>
</dbReference>
<evidence type="ECO:0000256" key="1">
    <source>
        <dbReference type="ARBA" id="ARBA00022801"/>
    </source>
</evidence>
<organism evidence="4 5">
    <name type="scientific">Coraliomargarita sinensis</name>
    <dbReference type="NCBI Taxonomy" id="2174842"/>
    <lineage>
        <taxon>Bacteria</taxon>
        <taxon>Pseudomonadati</taxon>
        <taxon>Verrucomicrobiota</taxon>
        <taxon>Opitutia</taxon>
        <taxon>Puniceicoccales</taxon>
        <taxon>Coraliomargaritaceae</taxon>
        <taxon>Coraliomargarita</taxon>
    </lineage>
</organism>
<evidence type="ECO:0000259" key="3">
    <source>
        <dbReference type="Pfam" id="PF03629"/>
    </source>
</evidence>
<dbReference type="AlphaFoldDB" id="A0A317ZI44"/>
<dbReference type="Pfam" id="PF03629">
    <property type="entry name" value="SASA"/>
    <property type="match status" value="1"/>
</dbReference>
<dbReference type="InParanoid" id="A0A317ZI44"/>
<dbReference type="InterPro" id="IPR036514">
    <property type="entry name" value="SGNH_hydro_sf"/>
</dbReference>
<feature type="signal peptide" evidence="2">
    <location>
        <begin position="1"/>
        <end position="20"/>
    </location>
</feature>
<evidence type="ECO:0000256" key="2">
    <source>
        <dbReference type="SAM" id="SignalP"/>
    </source>
</evidence>
<evidence type="ECO:0000313" key="5">
    <source>
        <dbReference type="Proteomes" id="UP000247099"/>
    </source>
</evidence>
<name>A0A317ZI44_9BACT</name>
<keyword evidence="1" id="KW-0378">Hydrolase</keyword>
<dbReference type="OrthoDB" id="9795554at2"/>
<feature type="domain" description="Sialate O-acetylesterase" evidence="3">
    <location>
        <begin position="31"/>
        <end position="245"/>
    </location>
</feature>
<evidence type="ECO:0000313" key="4">
    <source>
        <dbReference type="EMBL" id="PXA03041.1"/>
    </source>
</evidence>
<dbReference type="InterPro" id="IPR052940">
    <property type="entry name" value="Carb_Esterase_6"/>
</dbReference>
<dbReference type="EMBL" id="QHJQ01000013">
    <property type="protein sequence ID" value="PXA03041.1"/>
    <property type="molecule type" value="Genomic_DNA"/>
</dbReference>
<protein>
    <submittedName>
        <fullName evidence="4">Sialate O-acetylesterase</fullName>
    </submittedName>
</protein>
<comment type="caution">
    <text evidence="4">The sequence shown here is derived from an EMBL/GenBank/DDBJ whole genome shotgun (WGS) entry which is preliminary data.</text>
</comment>
<dbReference type="GO" id="GO:0016788">
    <property type="term" value="F:hydrolase activity, acting on ester bonds"/>
    <property type="evidence" value="ECO:0007669"/>
    <property type="project" value="UniProtKB-ARBA"/>
</dbReference>
<proteinExistence type="predicted"/>
<keyword evidence="2" id="KW-0732">Signal</keyword>
<feature type="chain" id="PRO_5016384815" evidence="2">
    <location>
        <begin position="21"/>
        <end position="251"/>
    </location>
</feature>
<dbReference type="InterPro" id="IPR005181">
    <property type="entry name" value="SASA"/>
</dbReference>